<dbReference type="STRING" id="1131731.BAZO_07384"/>
<keyword evidence="2" id="KW-1185">Reference proteome</keyword>
<dbReference type="AlphaFoldDB" id="K6C988"/>
<sequence length="37" mass="4221">MLIGKINVNEIAELMDRHGNGLLEKNVRQFLGLKKVE</sequence>
<proteinExistence type="predicted"/>
<dbReference type="Proteomes" id="UP000006315">
    <property type="component" value="Unassembled WGS sequence"/>
</dbReference>
<comment type="caution">
    <text evidence="1">The sequence shown here is derived from an EMBL/GenBank/DDBJ whole genome shotgun (WGS) entry which is preliminary data.</text>
</comment>
<accession>K6C988</accession>
<evidence type="ECO:0000313" key="1">
    <source>
        <dbReference type="EMBL" id="EKN67685.1"/>
    </source>
</evidence>
<name>K6C988_SCHAZ</name>
<protein>
    <submittedName>
        <fullName evidence="1">Uncharacterized protein</fullName>
    </submittedName>
</protein>
<organism evidence="1 2">
    <name type="scientific">Schinkia azotoformans LMG 9581</name>
    <dbReference type="NCBI Taxonomy" id="1131731"/>
    <lineage>
        <taxon>Bacteria</taxon>
        <taxon>Bacillati</taxon>
        <taxon>Bacillota</taxon>
        <taxon>Bacilli</taxon>
        <taxon>Bacillales</taxon>
        <taxon>Bacillaceae</taxon>
        <taxon>Calidifontibacillus/Schinkia group</taxon>
        <taxon>Schinkia</taxon>
    </lineage>
</organism>
<dbReference type="EMBL" id="AJLR01000045">
    <property type="protein sequence ID" value="EKN67685.1"/>
    <property type="molecule type" value="Genomic_DNA"/>
</dbReference>
<dbReference type="PATRIC" id="fig|1131731.3.peg.1543"/>
<reference evidence="1 2" key="1">
    <citation type="journal article" date="2012" name="Front. Microbiol.">
        <title>Redundancy and modularity in membrane-associated dissimilatory nitrate reduction in Bacillus.</title>
        <authorList>
            <person name="Heylen K."/>
            <person name="Keltjens J."/>
        </authorList>
    </citation>
    <scope>NUCLEOTIDE SEQUENCE [LARGE SCALE GENOMIC DNA]</scope>
    <source>
        <strain evidence="1 2">LMG 9581</strain>
    </source>
</reference>
<gene>
    <name evidence="1" type="ORF">BAZO_07384</name>
</gene>
<evidence type="ECO:0000313" key="2">
    <source>
        <dbReference type="Proteomes" id="UP000006315"/>
    </source>
</evidence>